<name>A0ABY8CMS9_9HYPH</name>
<dbReference type="Proteomes" id="UP001235547">
    <property type="component" value="Chromosome 2"/>
</dbReference>
<dbReference type="PANTHER" id="PTHR12137:SF54">
    <property type="entry name" value="CARBOHYDRATE SULFOTRANSFERASE"/>
    <property type="match status" value="1"/>
</dbReference>
<evidence type="ECO:0000256" key="3">
    <source>
        <dbReference type="ARBA" id="ARBA00022692"/>
    </source>
</evidence>
<keyword evidence="7" id="KW-0325">Glycoprotein</keyword>
<dbReference type="Pfam" id="PF03567">
    <property type="entry name" value="Sulfotransfer_2"/>
    <property type="match status" value="1"/>
</dbReference>
<evidence type="ECO:0000256" key="6">
    <source>
        <dbReference type="ARBA" id="ARBA00023136"/>
    </source>
</evidence>
<protein>
    <submittedName>
        <fullName evidence="8">Sulfotransferase family protein</fullName>
    </submittedName>
</protein>
<evidence type="ECO:0000256" key="1">
    <source>
        <dbReference type="ARBA" id="ARBA00004323"/>
    </source>
</evidence>
<dbReference type="InterPro" id="IPR027417">
    <property type="entry name" value="P-loop_NTPase"/>
</dbReference>
<organism evidence="8 9">
    <name type="scientific">Sinorhizobium numidicum</name>
    <dbReference type="NCBI Taxonomy" id="680248"/>
    <lineage>
        <taxon>Bacteria</taxon>
        <taxon>Pseudomonadati</taxon>
        <taxon>Pseudomonadota</taxon>
        <taxon>Alphaproteobacteria</taxon>
        <taxon>Hyphomicrobiales</taxon>
        <taxon>Rhizobiaceae</taxon>
        <taxon>Sinorhizobium/Ensifer group</taxon>
        <taxon>Sinorhizobium</taxon>
    </lineage>
</organism>
<dbReference type="InterPro" id="IPR018011">
    <property type="entry name" value="Carb_sulfotrans_8-10"/>
</dbReference>
<dbReference type="InterPro" id="IPR005331">
    <property type="entry name" value="Sulfotransferase"/>
</dbReference>
<evidence type="ECO:0000256" key="5">
    <source>
        <dbReference type="ARBA" id="ARBA00023034"/>
    </source>
</evidence>
<comment type="subcellular location">
    <subcellularLocation>
        <location evidence="1">Golgi apparatus membrane</location>
        <topology evidence="1">Single-pass type II membrane protein</topology>
    </subcellularLocation>
</comment>
<keyword evidence="4" id="KW-1133">Transmembrane helix</keyword>
<evidence type="ECO:0000256" key="7">
    <source>
        <dbReference type="ARBA" id="ARBA00023180"/>
    </source>
</evidence>
<reference evidence="8 9" key="1">
    <citation type="submission" date="2023-03" db="EMBL/GenBank/DDBJ databases">
        <authorList>
            <person name="Kaur S."/>
            <person name="Espinosa-Saiz D."/>
            <person name="Velazquez E."/>
            <person name="Menendez E."/>
            <person name="diCenzo G.C."/>
        </authorList>
    </citation>
    <scope>NUCLEOTIDE SEQUENCE [LARGE SCALE GENOMIC DNA]</scope>
    <source>
        <strain evidence="8 9">LMG 27395</strain>
    </source>
</reference>
<gene>
    <name evidence="8" type="ORF">PYH38_001354</name>
</gene>
<keyword evidence="6" id="KW-0472">Membrane</keyword>
<keyword evidence="3" id="KW-0812">Transmembrane</keyword>
<evidence type="ECO:0000313" key="8">
    <source>
        <dbReference type="EMBL" id="WEX79970.1"/>
    </source>
</evidence>
<keyword evidence="2" id="KW-0808">Transferase</keyword>
<dbReference type="Gene3D" id="3.40.50.300">
    <property type="entry name" value="P-loop containing nucleotide triphosphate hydrolases"/>
    <property type="match status" value="1"/>
</dbReference>
<dbReference type="EMBL" id="CP120370">
    <property type="protein sequence ID" value="WEX79970.1"/>
    <property type="molecule type" value="Genomic_DNA"/>
</dbReference>
<accession>A0ABY8CMS9</accession>
<sequence>MIISHRHKFIFVHVPKNAGSTIAAYLARDLGPRDLQLGSWKDALGNGAKANRLALTAILRHHSPLEIARTLIRNGKLDPLAGDALSRRFAGKLWDHSGASEIEAFDPSAWKHYFKFCFVRNPFERAVSVYNWHYRKAETRPSFSQMLCLIEEGAAKTERINWESWQLYTKNDEIVVDFVGRQERLADDLSIICDRLGMRFDERFLIKAKASPRRVDIRSYYKPGDRERIERLFGPEIEHFKYRFPD</sequence>
<dbReference type="RefSeq" id="WP_280730671.1">
    <property type="nucleotide sequence ID" value="NZ_CP120367.1"/>
</dbReference>
<keyword evidence="5" id="KW-0333">Golgi apparatus</keyword>
<dbReference type="PANTHER" id="PTHR12137">
    <property type="entry name" value="CARBOHYDRATE SULFOTRANSFERASE"/>
    <property type="match status" value="1"/>
</dbReference>
<proteinExistence type="predicted"/>
<dbReference type="SUPFAM" id="SSF52540">
    <property type="entry name" value="P-loop containing nucleoside triphosphate hydrolases"/>
    <property type="match status" value="1"/>
</dbReference>
<keyword evidence="9" id="KW-1185">Reference proteome</keyword>
<evidence type="ECO:0000313" key="9">
    <source>
        <dbReference type="Proteomes" id="UP001235547"/>
    </source>
</evidence>
<evidence type="ECO:0000256" key="4">
    <source>
        <dbReference type="ARBA" id="ARBA00022989"/>
    </source>
</evidence>
<evidence type="ECO:0000256" key="2">
    <source>
        <dbReference type="ARBA" id="ARBA00022679"/>
    </source>
</evidence>